<evidence type="ECO:0000256" key="5">
    <source>
        <dbReference type="ARBA" id="ARBA00022801"/>
    </source>
</evidence>
<evidence type="ECO:0000313" key="14">
    <source>
        <dbReference type="RefSeq" id="XP_030386317.1"/>
    </source>
</evidence>
<dbReference type="GeneID" id="115633081"/>
<dbReference type="FunFam" id="2.40.10.10:FF:000073">
    <property type="entry name" value="Trypsin alpha"/>
    <property type="match status" value="1"/>
</dbReference>
<dbReference type="InterPro" id="IPR001314">
    <property type="entry name" value="Peptidase_S1A"/>
</dbReference>
<dbReference type="Gene3D" id="2.40.10.10">
    <property type="entry name" value="Trypsin-like serine proteases"/>
    <property type="match status" value="2"/>
</dbReference>
<comment type="catalytic activity">
    <reaction evidence="9">
        <text>Preferential cleavage: Arg-|-Xaa, Lys-|-Xaa.</text>
        <dbReference type="EC" id="3.4.21.4"/>
    </reaction>
</comment>
<keyword evidence="3" id="KW-0645">Protease</keyword>
<dbReference type="PROSITE" id="PS00134">
    <property type="entry name" value="TRYPSIN_HIS"/>
    <property type="match status" value="1"/>
</dbReference>
<dbReference type="Pfam" id="PF00089">
    <property type="entry name" value="Trypsin"/>
    <property type="match status" value="1"/>
</dbReference>
<proteinExistence type="inferred from homology"/>
<feature type="domain" description="Peptidase S1" evidence="12">
    <location>
        <begin position="28"/>
        <end position="251"/>
    </location>
</feature>
<dbReference type="PRINTS" id="PR00722">
    <property type="entry name" value="CHYMOTRYPSIN"/>
</dbReference>
<name>A0A6J2UGS2_DROLE</name>
<dbReference type="EC" id="3.4.21.4" evidence="10"/>
<protein>
    <recommendedName>
        <fullName evidence="10">trypsin</fullName>
        <ecNumber evidence="10">3.4.21.4</ecNumber>
    </recommendedName>
</protein>
<feature type="chain" id="PRO_5026902560" description="trypsin" evidence="11">
    <location>
        <begin position="19"/>
        <end position="262"/>
    </location>
</feature>
<evidence type="ECO:0000256" key="1">
    <source>
        <dbReference type="ARBA" id="ARBA00004239"/>
    </source>
</evidence>
<dbReference type="InterPro" id="IPR001254">
    <property type="entry name" value="Trypsin_dom"/>
</dbReference>
<dbReference type="InterPro" id="IPR009003">
    <property type="entry name" value="Peptidase_S1_PA"/>
</dbReference>
<evidence type="ECO:0000256" key="7">
    <source>
        <dbReference type="ARBA" id="ARBA00023145"/>
    </source>
</evidence>
<dbReference type="SUPFAM" id="SSF50494">
    <property type="entry name" value="Trypsin-like serine proteases"/>
    <property type="match status" value="1"/>
</dbReference>
<sequence>MKFLILGLLFVGYAAASALEWTDPLARIVAGQFIDIEIVPWQVSLQANNEHVCGGVIFDKDIVVTAAHCVFQKRRSSLTIRAGSSNSSSGGQVVAVADIVIHENCSPTFFKNDISVLLLKNNLEFNKAVKSIEFANESPVDGATALVSGWGVIEECLQCSSNILKGSTMKIIGRNECISNKYHYGDFVAPDCICAYTRGEGPSGRDSGGPLVSNGKLVGLVYWGIGSGRIGYPTVFTDVAVHHKWILNTVAKLRKRNPKQIS</sequence>
<reference evidence="14" key="1">
    <citation type="submission" date="2025-08" db="UniProtKB">
        <authorList>
            <consortium name="RefSeq"/>
        </authorList>
    </citation>
    <scope>IDENTIFICATION</scope>
    <source>
        <strain evidence="14">11010-0011.00</strain>
        <tissue evidence="14">Whole body</tissue>
    </source>
</reference>
<dbReference type="InterPro" id="IPR050430">
    <property type="entry name" value="Peptidase_S1"/>
</dbReference>
<dbReference type="PANTHER" id="PTHR24276">
    <property type="entry name" value="POLYSERASE-RELATED"/>
    <property type="match status" value="1"/>
</dbReference>
<evidence type="ECO:0000259" key="12">
    <source>
        <dbReference type="PROSITE" id="PS50240"/>
    </source>
</evidence>
<evidence type="ECO:0000313" key="13">
    <source>
        <dbReference type="Proteomes" id="UP000504634"/>
    </source>
</evidence>
<evidence type="ECO:0000256" key="3">
    <source>
        <dbReference type="ARBA" id="ARBA00022670"/>
    </source>
</evidence>
<keyword evidence="8" id="KW-1015">Disulfide bond</keyword>
<dbReference type="AlphaFoldDB" id="A0A6J2UGS2"/>
<evidence type="ECO:0000256" key="9">
    <source>
        <dbReference type="ARBA" id="ARBA00036320"/>
    </source>
</evidence>
<dbReference type="PANTHER" id="PTHR24276:SF91">
    <property type="entry name" value="AT26814P-RELATED"/>
    <property type="match status" value="1"/>
</dbReference>
<comment type="subcellular location">
    <subcellularLocation>
        <location evidence="1">Secreted</location>
        <location evidence="1">Extracellular space</location>
    </subcellularLocation>
</comment>
<feature type="signal peptide" evidence="11">
    <location>
        <begin position="1"/>
        <end position="18"/>
    </location>
</feature>
<evidence type="ECO:0000256" key="8">
    <source>
        <dbReference type="ARBA" id="ARBA00023157"/>
    </source>
</evidence>
<dbReference type="Proteomes" id="UP000504634">
    <property type="component" value="Unplaced"/>
</dbReference>
<evidence type="ECO:0000256" key="11">
    <source>
        <dbReference type="SAM" id="SignalP"/>
    </source>
</evidence>
<dbReference type="GO" id="GO:0006508">
    <property type="term" value="P:proteolysis"/>
    <property type="evidence" value="ECO:0007669"/>
    <property type="project" value="UniProtKB-KW"/>
</dbReference>
<dbReference type="InterPro" id="IPR018114">
    <property type="entry name" value="TRYPSIN_HIS"/>
</dbReference>
<keyword evidence="4 11" id="KW-0732">Signal</keyword>
<dbReference type="CDD" id="cd00190">
    <property type="entry name" value="Tryp_SPc"/>
    <property type="match status" value="1"/>
</dbReference>
<evidence type="ECO:0000256" key="6">
    <source>
        <dbReference type="ARBA" id="ARBA00022825"/>
    </source>
</evidence>
<accession>A0A6J2UGS2</accession>
<organism evidence="13 14">
    <name type="scientific">Drosophila lebanonensis</name>
    <name type="common">Fruit fly</name>
    <name type="synonym">Scaptodrosophila lebanonensis</name>
    <dbReference type="NCBI Taxonomy" id="7225"/>
    <lineage>
        <taxon>Eukaryota</taxon>
        <taxon>Metazoa</taxon>
        <taxon>Ecdysozoa</taxon>
        <taxon>Arthropoda</taxon>
        <taxon>Hexapoda</taxon>
        <taxon>Insecta</taxon>
        <taxon>Pterygota</taxon>
        <taxon>Neoptera</taxon>
        <taxon>Endopterygota</taxon>
        <taxon>Diptera</taxon>
        <taxon>Brachycera</taxon>
        <taxon>Muscomorpha</taxon>
        <taxon>Ephydroidea</taxon>
        <taxon>Drosophilidae</taxon>
        <taxon>Scaptodrosophila</taxon>
    </lineage>
</organism>
<dbReference type="GO" id="GO:0005576">
    <property type="term" value="C:extracellular region"/>
    <property type="evidence" value="ECO:0007669"/>
    <property type="project" value="UniProtKB-SubCell"/>
</dbReference>
<dbReference type="GO" id="GO:0004252">
    <property type="term" value="F:serine-type endopeptidase activity"/>
    <property type="evidence" value="ECO:0007669"/>
    <property type="project" value="UniProtKB-EC"/>
</dbReference>
<gene>
    <name evidence="14" type="primary">LOC115633081</name>
</gene>
<dbReference type="OrthoDB" id="10059102at2759"/>
<evidence type="ECO:0000256" key="4">
    <source>
        <dbReference type="ARBA" id="ARBA00022729"/>
    </source>
</evidence>
<comment type="similarity">
    <text evidence="2">Belongs to the peptidase S1 family.</text>
</comment>
<keyword evidence="6" id="KW-0720">Serine protease</keyword>
<keyword evidence="13" id="KW-1185">Reference proteome</keyword>
<dbReference type="PROSITE" id="PS50240">
    <property type="entry name" value="TRYPSIN_DOM"/>
    <property type="match status" value="1"/>
</dbReference>
<dbReference type="InterPro" id="IPR043504">
    <property type="entry name" value="Peptidase_S1_PA_chymotrypsin"/>
</dbReference>
<evidence type="ECO:0000256" key="2">
    <source>
        <dbReference type="ARBA" id="ARBA00007664"/>
    </source>
</evidence>
<dbReference type="RefSeq" id="XP_030386317.1">
    <property type="nucleotide sequence ID" value="XM_030530457.1"/>
</dbReference>
<keyword evidence="5" id="KW-0378">Hydrolase</keyword>
<evidence type="ECO:0000256" key="10">
    <source>
        <dbReference type="ARBA" id="ARBA00038868"/>
    </source>
</evidence>
<keyword evidence="7" id="KW-0865">Zymogen</keyword>
<dbReference type="SMART" id="SM00020">
    <property type="entry name" value="Tryp_SPc"/>
    <property type="match status" value="1"/>
</dbReference>